<evidence type="ECO:0000313" key="23">
    <source>
        <dbReference type="Proteomes" id="UP001354989"/>
    </source>
</evidence>
<evidence type="ECO:0000256" key="8">
    <source>
        <dbReference type="ARBA" id="ARBA00022618"/>
    </source>
</evidence>
<dbReference type="Pfam" id="PF01565">
    <property type="entry name" value="FAD_binding_4"/>
    <property type="match status" value="1"/>
</dbReference>
<dbReference type="Proteomes" id="UP001354989">
    <property type="component" value="Chromosome"/>
</dbReference>
<dbReference type="InterPro" id="IPR006094">
    <property type="entry name" value="Oxid_FAD_bind_N"/>
</dbReference>
<keyword evidence="15 19" id="KW-0131">Cell cycle</keyword>
<evidence type="ECO:0000259" key="20">
    <source>
        <dbReference type="Pfam" id="PF01565"/>
    </source>
</evidence>
<dbReference type="InterPro" id="IPR016167">
    <property type="entry name" value="FAD-bd_PCMH_sub1"/>
</dbReference>
<sequence>MKIQENHSLAGLNTFGVSETAKYFTSITSVEELKEVLASDIFQQNPWMMLGGGSNVLFTKPYDGLIILNQIKGIELVKEDESNVFLKVGAGEVWHEVVLHTLANGWFGMENMSLIPGSVGASPIQNIGAYGMELKDVFESLEAVEVATGKLKTFTHEECAFGYRDSFFKRAGKGKFIITSVCLKLNKSAQINVSYGAIQQVLEEKGITEITPKAVSDAVIEIRQSKLPDPKEIGNGGSFFKNPVIEEDQYLDLKEEFPRLSGYPAGKGFVKIPAGFLIDQAGWKGYRKGNVGVHEKQALVLVNFGGNNGQAIIDLAKEIQASVMEKFGVEIQPEVNIIG</sequence>
<keyword evidence="7 19" id="KW-0963">Cytoplasm</keyword>
<dbReference type="PANTHER" id="PTHR21071">
    <property type="entry name" value="UDP-N-ACETYLENOLPYRUVOYLGLUCOSAMINE REDUCTASE"/>
    <property type="match status" value="1"/>
</dbReference>
<feature type="active site" evidence="19">
    <location>
        <position position="164"/>
    </location>
</feature>
<evidence type="ECO:0000256" key="9">
    <source>
        <dbReference type="ARBA" id="ARBA00022630"/>
    </source>
</evidence>
<keyword evidence="11 19" id="KW-0521">NADP</keyword>
<dbReference type="Gene3D" id="3.30.465.10">
    <property type="match status" value="1"/>
</dbReference>
<dbReference type="Gene3D" id="3.30.43.10">
    <property type="entry name" value="Uridine Diphospho-n-acetylenolpyruvylglucosamine Reductase, domain 2"/>
    <property type="match status" value="1"/>
</dbReference>
<evidence type="ECO:0000256" key="10">
    <source>
        <dbReference type="ARBA" id="ARBA00022827"/>
    </source>
</evidence>
<evidence type="ECO:0000256" key="14">
    <source>
        <dbReference type="ARBA" id="ARBA00023002"/>
    </source>
</evidence>
<organism evidence="22 23">
    <name type="scientific">Persicobacter psychrovividus</name>
    <dbReference type="NCBI Taxonomy" id="387638"/>
    <lineage>
        <taxon>Bacteria</taxon>
        <taxon>Pseudomonadati</taxon>
        <taxon>Bacteroidota</taxon>
        <taxon>Cytophagia</taxon>
        <taxon>Cytophagales</taxon>
        <taxon>Persicobacteraceae</taxon>
        <taxon>Persicobacter</taxon>
    </lineage>
</organism>
<evidence type="ECO:0000256" key="4">
    <source>
        <dbReference type="ARBA" id="ARBA00004752"/>
    </source>
</evidence>
<dbReference type="InterPro" id="IPR036318">
    <property type="entry name" value="FAD-bd_PCMH-like_sf"/>
</dbReference>
<comment type="pathway">
    <text evidence="4 19">Cell wall biogenesis; peptidoglycan biosynthesis.</text>
</comment>
<keyword evidence="13 19" id="KW-0573">Peptidoglycan synthesis</keyword>
<feature type="active site" description="Proton donor" evidence="19">
    <location>
        <position position="238"/>
    </location>
</feature>
<keyword evidence="12 19" id="KW-0133">Cell shape</keyword>
<dbReference type="NCBIfam" id="TIGR00179">
    <property type="entry name" value="murB"/>
    <property type="match status" value="1"/>
</dbReference>
<dbReference type="EMBL" id="AP025292">
    <property type="protein sequence ID" value="BDC99820.1"/>
    <property type="molecule type" value="Genomic_DNA"/>
</dbReference>
<dbReference type="HAMAP" id="MF_00037">
    <property type="entry name" value="MurB"/>
    <property type="match status" value="1"/>
</dbReference>
<evidence type="ECO:0000256" key="17">
    <source>
        <dbReference type="ARBA" id="ARBA00031026"/>
    </source>
</evidence>
<evidence type="ECO:0000256" key="15">
    <source>
        <dbReference type="ARBA" id="ARBA00023306"/>
    </source>
</evidence>
<evidence type="ECO:0000256" key="11">
    <source>
        <dbReference type="ARBA" id="ARBA00022857"/>
    </source>
</evidence>
<comment type="similarity">
    <text evidence="19">Belongs to the MurB family.</text>
</comment>
<evidence type="ECO:0000259" key="21">
    <source>
        <dbReference type="Pfam" id="PF02873"/>
    </source>
</evidence>
<feature type="domain" description="FAD linked oxidase N-terminal" evidence="20">
    <location>
        <begin position="26"/>
        <end position="153"/>
    </location>
</feature>
<keyword evidence="10 19" id="KW-0274">FAD</keyword>
<evidence type="ECO:0000256" key="2">
    <source>
        <dbReference type="ARBA" id="ARBA00003921"/>
    </source>
</evidence>
<dbReference type="PANTHER" id="PTHR21071:SF4">
    <property type="entry name" value="UDP-N-ACETYLENOLPYRUVOYLGLUCOSAMINE REDUCTASE"/>
    <property type="match status" value="1"/>
</dbReference>
<dbReference type="InterPro" id="IPR011601">
    <property type="entry name" value="MurB_C"/>
</dbReference>
<accession>A0ABM7VFT2</accession>
<name>A0ABM7VFT2_9BACT</name>
<comment type="catalytic activity">
    <reaction evidence="18 19">
        <text>UDP-N-acetyl-alpha-D-muramate + NADP(+) = UDP-N-acetyl-3-O-(1-carboxyvinyl)-alpha-D-glucosamine + NADPH + H(+)</text>
        <dbReference type="Rhea" id="RHEA:12248"/>
        <dbReference type="ChEBI" id="CHEBI:15378"/>
        <dbReference type="ChEBI" id="CHEBI:57783"/>
        <dbReference type="ChEBI" id="CHEBI:58349"/>
        <dbReference type="ChEBI" id="CHEBI:68483"/>
        <dbReference type="ChEBI" id="CHEBI:70757"/>
        <dbReference type="EC" id="1.3.1.98"/>
    </reaction>
</comment>
<evidence type="ECO:0000256" key="5">
    <source>
        <dbReference type="ARBA" id="ARBA00012518"/>
    </source>
</evidence>
<feature type="domain" description="UDP-N-acetylenolpyruvoylglucosamine reductase C-terminal" evidence="21">
    <location>
        <begin position="215"/>
        <end position="338"/>
    </location>
</feature>
<proteinExistence type="inferred from homology"/>
<dbReference type="EC" id="1.3.1.98" evidence="5 19"/>
<dbReference type="InterPro" id="IPR016169">
    <property type="entry name" value="FAD-bd_PCMH_sub2"/>
</dbReference>
<comment type="subcellular location">
    <subcellularLocation>
        <location evidence="3 19">Cytoplasm</location>
    </subcellularLocation>
</comment>
<evidence type="ECO:0000256" key="19">
    <source>
        <dbReference type="HAMAP-Rule" id="MF_00037"/>
    </source>
</evidence>
<evidence type="ECO:0000313" key="22">
    <source>
        <dbReference type="EMBL" id="BDC99820.1"/>
    </source>
</evidence>
<dbReference type="SUPFAM" id="SSF56194">
    <property type="entry name" value="Uridine diphospho-N-Acetylenolpyruvylglucosamine reductase, MurB, C-terminal domain"/>
    <property type="match status" value="1"/>
</dbReference>
<evidence type="ECO:0000256" key="13">
    <source>
        <dbReference type="ARBA" id="ARBA00022984"/>
    </source>
</evidence>
<dbReference type="Gene3D" id="3.90.78.10">
    <property type="entry name" value="UDP-N-acetylenolpyruvoylglucosamine reductase, C-terminal domain"/>
    <property type="match status" value="1"/>
</dbReference>
<dbReference type="NCBIfam" id="NF010478">
    <property type="entry name" value="PRK13903.1"/>
    <property type="match status" value="1"/>
</dbReference>
<gene>
    <name evidence="19 22" type="primary">murB</name>
    <name evidence="22" type="ORF">PEPS_21010</name>
</gene>
<evidence type="ECO:0000256" key="18">
    <source>
        <dbReference type="ARBA" id="ARBA00048914"/>
    </source>
</evidence>
<feature type="active site" evidence="19">
    <location>
        <position position="334"/>
    </location>
</feature>
<evidence type="ECO:0000256" key="6">
    <source>
        <dbReference type="ARBA" id="ARBA00015188"/>
    </source>
</evidence>
<evidence type="ECO:0000256" key="12">
    <source>
        <dbReference type="ARBA" id="ARBA00022960"/>
    </source>
</evidence>
<dbReference type="InterPro" id="IPR003170">
    <property type="entry name" value="MurB"/>
</dbReference>
<comment type="cofactor">
    <cofactor evidence="1 19">
        <name>FAD</name>
        <dbReference type="ChEBI" id="CHEBI:57692"/>
    </cofactor>
</comment>
<dbReference type="InterPro" id="IPR036635">
    <property type="entry name" value="MurB_C_sf"/>
</dbReference>
<evidence type="ECO:0000256" key="3">
    <source>
        <dbReference type="ARBA" id="ARBA00004496"/>
    </source>
</evidence>
<keyword evidence="8 19" id="KW-0132">Cell division</keyword>
<keyword evidence="23" id="KW-1185">Reference proteome</keyword>
<dbReference type="SUPFAM" id="SSF56176">
    <property type="entry name" value="FAD-binding/transporter-associated domain-like"/>
    <property type="match status" value="1"/>
</dbReference>
<reference evidence="22 23" key="1">
    <citation type="submission" date="2021-12" db="EMBL/GenBank/DDBJ databases">
        <title>Genome sequencing of bacteria with rrn-lacking chromosome and rrn-plasmid.</title>
        <authorList>
            <person name="Anda M."/>
            <person name="Iwasaki W."/>
        </authorList>
    </citation>
    <scope>NUCLEOTIDE SEQUENCE [LARGE SCALE GENOMIC DNA]</scope>
    <source>
        <strain evidence="22 23">NBRC 101262</strain>
    </source>
</reference>
<keyword evidence="14 19" id="KW-0560">Oxidoreductase</keyword>
<keyword evidence="9 19" id="KW-0285">Flavoprotein</keyword>
<evidence type="ECO:0000256" key="1">
    <source>
        <dbReference type="ARBA" id="ARBA00001974"/>
    </source>
</evidence>
<dbReference type="Pfam" id="PF02873">
    <property type="entry name" value="MurB_C"/>
    <property type="match status" value="1"/>
</dbReference>
<dbReference type="NCBIfam" id="NF000755">
    <property type="entry name" value="PRK00046.1"/>
    <property type="match status" value="1"/>
</dbReference>
<comment type="function">
    <text evidence="2 19">Cell wall formation.</text>
</comment>
<keyword evidence="16 19" id="KW-0961">Cell wall biogenesis/degradation</keyword>
<evidence type="ECO:0000256" key="16">
    <source>
        <dbReference type="ARBA" id="ARBA00023316"/>
    </source>
</evidence>
<dbReference type="RefSeq" id="WP_338397022.1">
    <property type="nucleotide sequence ID" value="NZ_AP025292.1"/>
</dbReference>
<evidence type="ECO:0000256" key="7">
    <source>
        <dbReference type="ARBA" id="ARBA00022490"/>
    </source>
</evidence>
<protein>
    <recommendedName>
        <fullName evidence="6 19">UDP-N-acetylenolpyruvoylglucosamine reductase</fullName>
        <ecNumber evidence="5 19">1.3.1.98</ecNumber>
    </recommendedName>
    <alternativeName>
        <fullName evidence="17 19">UDP-N-acetylmuramate dehydrogenase</fullName>
    </alternativeName>
</protein>